<feature type="chain" id="PRO_5045333179" evidence="1">
    <location>
        <begin position="22"/>
        <end position="277"/>
    </location>
</feature>
<evidence type="ECO:0000256" key="1">
    <source>
        <dbReference type="SAM" id="SignalP"/>
    </source>
</evidence>
<dbReference type="RefSeq" id="WP_327775258.1">
    <property type="nucleotide sequence ID" value="NZ_JAYXUG010000013.1"/>
</dbReference>
<reference evidence="2 3" key="1">
    <citation type="submission" date="2024-01" db="EMBL/GenBank/DDBJ databases">
        <title>Active colonisers of the gastrointestinal tract of Atlantic salmon farmed in a warm water region.</title>
        <authorList>
            <person name="Bowman J.P."/>
        </authorList>
    </citation>
    <scope>NUCLEOTIDE SEQUENCE [LARGE SCALE GENOMIC DNA]</scope>
    <source>
        <strain evidence="2 3">S3MW1</strain>
    </source>
</reference>
<dbReference type="Proteomes" id="UP001306119">
    <property type="component" value="Unassembled WGS sequence"/>
</dbReference>
<protein>
    <submittedName>
        <fullName evidence="2">Uncharacterized protein</fullName>
    </submittedName>
</protein>
<keyword evidence="3" id="KW-1185">Reference proteome</keyword>
<gene>
    <name evidence="2" type="ORF">VXS06_14415</name>
</gene>
<evidence type="ECO:0000313" key="3">
    <source>
        <dbReference type="Proteomes" id="UP001306119"/>
    </source>
</evidence>
<organism evidence="2 3">
    <name type="scientific">Photobacterium toruni</name>
    <dbReference type="NCBI Taxonomy" id="1935446"/>
    <lineage>
        <taxon>Bacteria</taxon>
        <taxon>Pseudomonadati</taxon>
        <taxon>Pseudomonadota</taxon>
        <taxon>Gammaproteobacteria</taxon>
        <taxon>Vibrionales</taxon>
        <taxon>Vibrionaceae</taxon>
        <taxon>Photobacterium</taxon>
    </lineage>
</organism>
<name>A0ABU6L8Q2_9GAMM</name>
<keyword evidence="1" id="KW-0732">Signal</keyword>
<comment type="caution">
    <text evidence="2">The sequence shown here is derived from an EMBL/GenBank/DDBJ whole genome shotgun (WGS) entry which is preliminary data.</text>
</comment>
<evidence type="ECO:0000313" key="2">
    <source>
        <dbReference type="EMBL" id="MEC6832957.1"/>
    </source>
</evidence>
<accession>A0ABU6L8Q2</accession>
<sequence>MNIKRVIFTLTIALLSVPTIAADMNPIKFGDSIEKIKSEHICSFSDLAPSGISDQVIFCGDYKFNGTTYPLMVFGIDDKAEKSVIVFNQDLVNDGLKYLSELGEAPTYADSQESFDTINTAPNKKAAIELNNGTTKYTMQSDSNGYVSATLSFSSPLFLKAELDPNAQVNVKSSTNDKEQSFLQELNGVWATYVESYQLKLNGKSPYMVVNGTAKYPLTVKGIDYDNQIVHLQIKVKKAVVMNIYIRKIDSKQDNSFFLSISIDDEAPKIMNFVRNL</sequence>
<dbReference type="EMBL" id="JAYXUG010000013">
    <property type="protein sequence ID" value="MEC6832957.1"/>
    <property type="molecule type" value="Genomic_DNA"/>
</dbReference>
<feature type="signal peptide" evidence="1">
    <location>
        <begin position="1"/>
        <end position="21"/>
    </location>
</feature>
<proteinExistence type="predicted"/>